<keyword evidence="1" id="KW-0472">Membrane</keyword>
<dbReference type="VEuPathDB" id="FungiDB:CIMG_13781"/>
<evidence type="ECO:0000313" key="2">
    <source>
        <dbReference type="EMBL" id="KJF61626.1"/>
    </source>
</evidence>
<sequence>MATARLRKTFRYPDLDSDDGQRGELDEQEQEILIQGLRCQDEKQNAQYKLIFTAIPLISSITYLPFLLVQSLSAPQRIFCFLGIGSLLSTAYSMWKFIPSYLDTKGDRRIRDNNRKDGLLKKYLGLSNALVSAFLFLAAYLLGDSSVSKEVLRILYVVPGVIYVIIFMVRRAMISVDIGELERLRYDFKELQCLGDGIQIFQGHVQTRLIKHLSSFRKQTANESKRYSRHAIIAARIHHK</sequence>
<feature type="transmembrane region" description="Helical" evidence="1">
    <location>
        <begin position="154"/>
        <end position="173"/>
    </location>
</feature>
<feature type="transmembrane region" description="Helical" evidence="1">
    <location>
        <begin position="123"/>
        <end position="142"/>
    </location>
</feature>
<keyword evidence="1" id="KW-1133">Transmembrane helix</keyword>
<dbReference type="GeneID" id="24165408"/>
<name>A0A0D8JXJ2_COCIM</name>
<keyword evidence="3" id="KW-1185">Reference proteome</keyword>
<organism evidence="2 3">
    <name type="scientific">Coccidioides immitis (strain RS)</name>
    <name type="common">Valley fever fungus</name>
    <dbReference type="NCBI Taxonomy" id="246410"/>
    <lineage>
        <taxon>Eukaryota</taxon>
        <taxon>Fungi</taxon>
        <taxon>Dikarya</taxon>
        <taxon>Ascomycota</taxon>
        <taxon>Pezizomycotina</taxon>
        <taxon>Eurotiomycetes</taxon>
        <taxon>Eurotiomycetidae</taxon>
        <taxon>Onygenales</taxon>
        <taxon>Onygenaceae</taxon>
        <taxon>Coccidioides</taxon>
    </lineage>
</organism>
<reference evidence="3" key="1">
    <citation type="journal article" date="2009" name="Genome Res.">
        <title>Comparative genomic analyses of the human fungal pathogens Coccidioides and their relatives.</title>
        <authorList>
            <person name="Sharpton T.J."/>
            <person name="Stajich J.E."/>
            <person name="Rounsley S.D."/>
            <person name="Gardner M.J."/>
            <person name="Wortman J.R."/>
            <person name="Jordar V.S."/>
            <person name="Maiti R."/>
            <person name="Kodira C.D."/>
            <person name="Neafsey D.E."/>
            <person name="Zeng Q."/>
            <person name="Hung C.-Y."/>
            <person name="McMahan C."/>
            <person name="Muszewska A."/>
            <person name="Grynberg M."/>
            <person name="Mandel M.A."/>
            <person name="Kellner E.M."/>
            <person name="Barker B.M."/>
            <person name="Galgiani J.N."/>
            <person name="Orbach M.J."/>
            <person name="Kirkland T.N."/>
            <person name="Cole G.T."/>
            <person name="Henn M.R."/>
            <person name="Birren B.W."/>
            <person name="Taylor J.W."/>
        </authorList>
    </citation>
    <scope>NUCLEOTIDE SEQUENCE [LARGE SCALE GENOMIC DNA]</scope>
    <source>
        <strain evidence="3">RS</strain>
    </source>
</reference>
<feature type="transmembrane region" description="Helical" evidence="1">
    <location>
        <begin position="81"/>
        <end position="102"/>
    </location>
</feature>
<dbReference type="OrthoDB" id="3358048at2759"/>
<accession>A0A0D8JXJ2</accession>
<dbReference type="KEGG" id="cim:CIMG_13781"/>
<gene>
    <name evidence="2" type="ORF">CIMG_13781</name>
</gene>
<dbReference type="InParanoid" id="A0A0D8JXJ2"/>
<evidence type="ECO:0000256" key="1">
    <source>
        <dbReference type="SAM" id="Phobius"/>
    </source>
</evidence>
<dbReference type="AlphaFoldDB" id="A0A0D8JXJ2"/>
<reference evidence="3" key="2">
    <citation type="journal article" date="2010" name="Genome Res.">
        <title>Population genomic sequencing of Coccidioides fungi reveals recent hybridization and transposon control.</title>
        <authorList>
            <person name="Neafsey D.E."/>
            <person name="Barker B.M."/>
            <person name="Sharpton T.J."/>
            <person name="Stajich J.E."/>
            <person name="Park D.J."/>
            <person name="Whiston E."/>
            <person name="Hung C.-Y."/>
            <person name="McMahan C."/>
            <person name="White J."/>
            <person name="Sykes S."/>
            <person name="Heiman D."/>
            <person name="Young S."/>
            <person name="Zeng Q."/>
            <person name="Abouelleil A."/>
            <person name="Aftuck L."/>
            <person name="Bessette D."/>
            <person name="Brown A."/>
            <person name="FitzGerald M."/>
            <person name="Lui A."/>
            <person name="Macdonald J.P."/>
            <person name="Priest M."/>
            <person name="Orbach M.J."/>
            <person name="Galgiani J.N."/>
            <person name="Kirkland T.N."/>
            <person name="Cole G.T."/>
            <person name="Birren B.W."/>
            <person name="Henn M.R."/>
            <person name="Taylor J.W."/>
            <person name="Rounsley S.D."/>
        </authorList>
    </citation>
    <scope>GENOME REANNOTATION</scope>
    <source>
        <strain evidence="3">RS</strain>
    </source>
</reference>
<keyword evidence="1" id="KW-0812">Transmembrane</keyword>
<feature type="transmembrane region" description="Helical" evidence="1">
    <location>
        <begin position="50"/>
        <end position="69"/>
    </location>
</feature>
<proteinExistence type="predicted"/>
<dbReference type="Proteomes" id="UP000001261">
    <property type="component" value="Unassembled WGS sequence"/>
</dbReference>
<dbReference type="EMBL" id="GG704916">
    <property type="protein sequence ID" value="KJF61626.1"/>
    <property type="molecule type" value="Genomic_DNA"/>
</dbReference>
<evidence type="ECO:0000313" key="3">
    <source>
        <dbReference type="Proteomes" id="UP000001261"/>
    </source>
</evidence>
<dbReference type="RefSeq" id="XP_004446462.1">
    <property type="nucleotide sequence ID" value="XM_004446405.1"/>
</dbReference>
<protein>
    <submittedName>
        <fullName evidence="2">Uncharacterized protein</fullName>
    </submittedName>
</protein>